<dbReference type="InterPro" id="IPR036412">
    <property type="entry name" value="HAD-like_sf"/>
</dbReference>
<dbReference type="PANTHER" id="PTHR43434:SF13">
    <property type="entry name" value="PHOSPHOGLYCOLATE PHOSPHATASE"/>
    <property type="match status" value="1"/>
</dbReference>
<protein>
    <submittedName>
        <fullName evidence="1">HAD hydrolase-like protein</fullName>
    </submittedName>
</protein>
<dbReference type="Gene3D" id="3.40.50.1000">
    <property type="entry name" value="HAD superfamily/HAD-like"/>
    <property type="match status" value="1"/>
</dbReference>
<organism evidence="1 2">
    <name type="scientific">Terrihabitans rhizophilus</name>
    <dbReference type="NCBI Taxonomy" id="3092662"/>
    <lineage>
        <taxon>Bacteria</taxon>
        <taxon>Pseudomonadati</taxon>
        <taxon>Pseudomonadota</taxon>
        <taxon>Alphaproteobacteria</taxon>
        <taxon>Hyphomicrobiales</taxon>
        <taxon>Terrihabitans</taxon>
    </lineage>
</organism>
<dbReference type="Pfam" id="PF13419">
    <property type="entry name" value="HAD_2"/>
    <property type="match status" value="1"/>
</dbReference>
<comment type="caution">
    <text evidence="1">The sequence shown here is derived from an EMBL/GenBank/DDBJ whole genome shotgun (WGS) entry which is preliminary data.</text>
</comment>
<evidence type="ECO:0000313" key="1">
    <source>
        <dbReference type="EMBL" id="MDX6806759.1"/>
    </source>
</evidence>
<evidence type="ECO:0000313" key="2">
    <source>
        <dbReference type="Proteomes" id="UP001274321"/>
    </source>
</evidence>
<dbReference type="SUPFAM" id="SSF56784">
    <property type="entry name" value="HAD-like"/>
    <property type="match status" value="1"/>
</dbReference>
<name>A0ABU4RPK7_9HYPH</name>
<dbReference type="InterPro" id="IPR023214">
    <property type="entry name" value="HAD_sf"/>
</dbReference>
<dbReference type="EMBL" id="JAXAFJ010000007">
    <property type="protein sequence ID" value="MDX6806759.1"/>
    <property type="molecule type" value="Genomic_DNA"/>
</dbReference>
<dbReference type="InterPro" id="IPR041492">
    <property type="entry name" value="HAD_2"/>
</dbReference>
<sequence length="211" mass="23080">MIAPAIRLAIFDADGTLVDSFPWFCSVVNEVARRHGFREAREDEVDKLRGMRTREIMRELSIPVWKVPSIARDLRALKLDAAAELRPFPGTHDLLATLHARGVKLAIVSSDSERSIRRTLGPETSGLISMFRCDASLFGKAGRLKATLRDAVVPAAEAIYVGDETRDAVAAKKAGLRFGASTWGYASEAALRASDPDLVFSRLEDVADLLS</sequence>
<proteinExistence type="predicted"/>
<dbReference type="SFLD" id="SFLDS00003">
    <property type="entry name" value="Haloacid_Dehalogenase"/>
    <property type="match status" value="1"/>
</dbReference>
<dbReference type="InterPro" id="IPR050155">
    <property type="entry name" value="HAD-like_hydrolase_sf"/>
</dbReference>
<dbReference type="RefSeq" id="WP_319844885.1">
    <property type="nucleotide sequence ID" value="NZ_JAXAFJ010000007.1"/>
</dbReference>
<dbReference type="Gene3D" id="1.10.150.240">
    <property type="entry name" value="Putative phosphatase, domain 2"/>
    <property type="match status" value="1"/>
</dbReference>
<dbReference type="PANTHER" id="PTHR43434">
    <property type="entry name" value="PHOSPHOGLYCOLATE PHOSPHATASE"/>
    <property type="match status" value="1"/>
</dbReference>
<dbReference type="InterPro" id="IPR023198">
    <property type="entry name" value="PGP-like_dom2"/>
</dbReference>
<reference evidence="1 2" key="1">
    <citation type="submission" date="2023-11" db="EMBL/GenBank/DDBJ databases">
        <authorList>
            <person name="Bao R."/>
        </authorList>
    </citation>
    <scope>NUCLEOTIDE SEQUENCE [LARGE SCALE GENOMIC DNA]</scope>
    <source>
        <strain evidence="1 2">PJ23</strain>
    </source>
</reference>
<accession>A0ABU4RPK7</accession>
<dbReference type="SFLD" id="SFLDG01129">
    <property type="entry name" value="C1.5:_HAD__Beta-PGM__Phosphata"/>
    <property type="match status" value="1"/>
</dbReference>
<gene>
    <name evidence="1" type="ORF">SCD90_11855</name>
</gene>
<keyword evidence="2" id="KW-1185">Reference proteome</keyword>
<dbReference type="Proteomes" id="UP001274321">
    <property type="component" value="Unassembled WGS sequence"/>
</dbReference>